<evidence type="ECO:0000313" key="7">
    <source>
        <dbReference type="EMBL" id="ASU84473.1"/>
    </source>
</evidence>
<dbReference type="Gene3D" id="1.10.10.10">
    <property type="entry name" value="Winged helix-like DNA-binding domain superfamily/Winged helix DNA-binding domain"/>
    <property type="match status" value="1"/>
</dbReference>
<evidence type="ECO:0000259" key="6">
    <source>
        <dbReference type="Pfam" id="PF08281"/>
    </source>
</evidence>
<dbReference type="EMBL" id="CP022753">
    <property type="protein sequence ID" value="ASU84473.1"/>
    <property type="molecule type" value="Genomic_DNA"/>
</dbReference>
<keyword evidence="4" id="KW-0804">Transcription</keyword>
<dbReference type="Proteomes" id="UP000215005">
    <property type="component" value="Chromosome"/>
</dbReference>
<dbReference type="InterPro" id="IPR039425">
    <property type="entry name" value="RNA_pol_sigma-70-like"/>
</dbReference>
<dbReference type="InterPro" id="IPR013249">
    <property type="entry name" value="RNA_pol_sigma70_r4_t2"/>
</dbReference>
<protein>
    <submittedName>
        <fullName evidence="7">RNA polymerase sigma factor</fullName>
    </submittedName>
</protein>
<evidence type="ECO:0000256" key="2">
    <source>
        <dbReference type="ARBA" id="ARBA00023015"/>
    </source>
</evidence>
<dbReference type="GO" id="GO:0006352">
    <property type="term" value="P:DNA-templated transcription initiation"/>
    <property type="evidence" value="ECO:0007669"/>
    <property type="project" value="InterPro"/>
</dbReference>
<name>A0A223S8M9_9ACTN</name>
<dbReference type="PANTHER" id="PTHR43133:SF46">
    <property type="entry name" value="RNA POLYMERASE SIGMA-70 FACTOR ECF SUBFAMILY"/>
    <property type="match status" value="1"/>
</dbReference>
<dbReference type="Pfam" id="PF08281">
    <property type="entry name" value="Sigma70_r4_2"/>
    <property type="match status" value="1"/>
</dbReference>
<dbReference type="InterPro" id="IPR007627">
    <property type="entry name" value="RNA_pol_sigma70_r2"/>
</dbReference>
<dbReference type="Pfam" id="PF04542">
    <property type="entry name" value="Sigma70_r2"/>
    <property type="match status" value="1"/>
</dbReference>
<dbReference type="OrthoDB" id="3698333at2"/>
<evidence type="ECO:0000259" key="5">
    <source>
        <dbReference type="Pfam" id="PF04542"/>
    </source>
</evidence>
<evidence type="ECO:0000256" key="1">
    <source>
        <dbReference type="ARBA" id="ARBA00010641"/>
    </source>
</evidence>
<dbReference type="PANTHER" id="PTHR43133">
    <property type="entry name" value="RNA POLYMERASE ECF-TYPE SIGMA FACTO"/>
    <property type="match status" value="1"/>
</dbReference>
<dbReference type="AlphaFoldDB" id="A0A223S8M9"/>
<dbReference type="InterPro" id="IPR013325">
    <property type="entry name" value="RNA_pol_sigma_r2"/>
</dbReference>
<dbReference type="CDD" id="cd06171">
    <property type="entry name" value="Sigma70_r4"/>
    <property type="match status" value="1"/>
</dbReference>
<dbReference type="GO" id="GO:0003677">
    <property type="term" value="F:DNA binding"/>
    <property type="evidence" value="ECO:0007669"/>
    <property type="project" value="InterPro"/>
</dbReference>
<dbReference type="Gene3D" id="1.10.1740.10">
    <property type="match status" value="1"/>
</dbReference>
<comment type="similarity">
    <text evidence="1">Belongs to the sigma-70 factor family. ECF subfamily.</text>
</comment>
<dbReference type="KEGG" id="ngv:CDO52_18185"/>
<dbReference type="InterPro" id="IPR014284">
    <property type="entry name" value="RNA_pol_sigma-70_dom"/>
</dbReference>
<feature type="domain" description="RNA polymerase sigma-70 region 2" evidence="5">
    <location>
        <begin position="37"/>
        <end position="106"/>
    </location>
</feature>
<organism evidence="7 8">
    <name type="scientific">Nocardiopsis gilva YIM 90087</name>
    <dbReference type="NCBI Taxonomy" id="1235441"/>
    <lineage>
        <taxon>Bacteria</taxon>
        <taxon>Bacillati</taxon>
        <taxon>Actinomycetota</taxon>
        <taxon>Actinomycetes</taxon>
        <taxon>Streptosporangiales</taxon>
        <taxon>Nocardiopsidaceae</taxon>
        <taxon>Nocardiopsis</taxon>
    </lineage>
</organism>
<dbReference type="SUPFAM" id="SSF88659">
    <property type="entry name" value="Sigma3 and sigma4 domains of RNA polymerase sigma factors"/>
    <property type="match status" value="1"/>
</dbReference>
<keyword evidence="8" id="KW-1185">Reference proteome</keyword>
<keyword evidence="2" id="KW-0805">Transcription regulation</keyword>
<dbReference type="GO" id="GO:0016987">
    <property type="term" value="F:sigma factor activity"/>
    <property type="evidence" value="ECO:0007669"/>
    <property type="project" value="UniProtKB-KW"/>
</dbReference>
<accession>A0A223S8M9</accession>
<dbReference type="NCBIfam" id="TIGR02937">
    <property type="entry name" value="sigma70-ECF"/>
    <property type="match status" value="1"/>
</dbReference>
<dbReference type="InterPro" id="IPR036388">
    <property type="entry name" value="WH-like_DNA-bd_sf"/>
</dbReference>
<evidence type="ECO:0000313" key="8">
    <source>
        <dbReference type="Proteomes" id="UP000215005"/>
    </source>
</evidence>
<evidence type="ECO:0000256" key="4">
    <source>
        <dbReference type="ARBA" id="ARBA00023163"/>
    </source>
</evidence>
<dbReference type="SUPFAM" id="SSF88946">
    <property type="entry name" value="Sigma2 domain of RNA polymerase sigma factors"/>
    <property type="match status" value="1"/>
</dbReference>
<evidence type="ECO:0000256" key="3">
    <source>
        <dbReference type="ARBA" id="ARBA00023082"/>
    </source>
</evidence>
<reference evidence="7 8" key="1">
    <citation type="submission" date="2017-08" db="EMBL/GenBank/DDBJ databases">
        <title>The complete genome sequence of Nocardiopsis gilva YIM 90087.</title>
        <authorList>
            <person name="Yin M."/>
            <person name="Tang S."/>
        </authorList>
    </citation>
    <scope>NUCLEOTIDE SEQUENCE [LARGE SCALE GENOMIC DNA]</scope>
    <source>
        <strain evidence="7 8">YIM 90087</strain>
    </source>
</reference>
<sequence>MKLFRRAKRTPDYDPDGSDAELLGAVACGDSRALEILHRRHAPWLRARLRYRCGDPDVVDAALQETFLAVWKNAKTFTARGADGDAGAWIWTIAIRQLISQLRRRGNRWLGDTDPEPYEPVGEASAEDLVLLRIEHGPLGAALNNLSPELRLAIQATILDGLTVREAALMLQVPEGTVKTRVMRAKAQLREQLT</sequence>
<dbReference type="InterPro" id="IPR013324">
    <property type="entry name" value="RNA_pol_sigma_r3/r4-like"/>
</dbReference>
<proteinExistence type="inferred from homology"/>
<gene>
    <name evidence="7" type="ORF">CDO52_18185</name>
</gene>
<feature type="domain" description="RNA polymerase sigma factor 70 region 4 type 2" evidence="6">
    <location>
        <begin position="139"/>
        <end position="189"/>
    </location>
</feature>
<keyword evidence="3" id="KW-0731">Sigma factor</keyword>
<dbReference type="RefSeq" id="WP_017618203.1">
    <property type="nucleotide sequence ID" value="NZ_ANBG01000151.1"/>
</dbReference>